<organism evidence="1 2">
    <name type="scientific">Acinetobacter guillouiae</name>
    <name type="common">Acinetobacter genomosp. 11</name>
    <dbReference type="NCBI Taxonomy" id="106649"/>
    <lineage>
        <taxon>Bacteria</taxon>
        <taxon>Pseudomonadati</taxon>
        <taxon>Pseudomonadota</taxon>
        <taxon>Gammaproteobacteria</taxon>
        <taxon>Moraxellales</taxon>
        <taxon>Moraxellaceae</taxon>
        <taxon>Acinetobacter</taxon>
    </lineage>
</organism>
<protein>
    <submittedName>
        <fullName evidence="1">CHAP domain-containing protein</fullName>
    </submittedName>
</protein>
<evidence type="ECO:0000313" key="2">
    <source>
        <dbReference type="Proteomes" id="UP000887320"/>
    </source>
</evidence>
<comment type="caution">
    <text evidence="1">The sequence shown here is derived from an EMBL/GenBank/DDBJ whole genome shotgun (WGS) entry which is preliminary data.</text>
</comment>
<dbReference type="KEGG" id="agu:AS4_05300"/>
<dbReference type="RefSeq" id="WP_004726489.1">
    <property type="nucleotide sequence ID" value="NZ_AP014630.1"/>
</dbReference>
<dbReference type="EMBL" id="JAHWXT010000001">
    <property type="protein sequence ID" value="MCF0262866.1"/>
    <property type="molecule type" value="Genomic_DNA"/>
</dbReference>
<gene>
    <name evidence="1" type="ORF">KW868_00045</name>
</gene>
<proteinExistence type="predicted"/>
<evidence type="ECO:0000313" key="1">
    <source>
        <dbReference type="EMBL" id="MCF0262866.1"/>
    </source>
</evidence>
<reference evidence="1" key="1">
    <citation type="submission" date="2021-07" db="EMBL/GenBank/DDBJ databases">
        <authorList>
            <person name="Fernandez M."/>
            <person name="Pereira P."/>
            <person name="Torres Tejerizo G.A."/>
            <person name="Gonzalez P."/>
            <person name="Agostini E."/>
        </authorList>
    </citation>
    <scope>NUCLEOTIDE SEQUENCE</scope>
    <source>
        <strain evidence="1">SFC 500-1A</strain>
    </source>
</reference>
<dbReference type="Proteomes" id="UP000887320">
    <property type="component" value="Unassembled WGS sequence"/>
</dbReference>
<dbReference type="Gene3D" id="3.90.1720.10">
    <property type="entry name" value="endopeptidase domain like (from Nostoc punctiforme)"/>
    <property type="match status" value="1"/>
</dbReference>
<name>A0A077KTI3_ACIGI</name>
<accession>A0A077KTI3</accession>
<sequence length="175" mass="20426">MIYDHNVNMNEYVNPTVHIQIRSENQNNNFRPDEYLKNKAFETFKNQTEAFKKESLIDISKFTEKLVSMSRSTTAHRCARYVRIALESAGARFSDHPVAASDWGSTLTEIGYKQIRPDFDNPQEGDIYIINSTSRHRYGHIAGFTGSQWVSDFRQRSYDVYKDPNVTYEYYRLAA</sequence>
<dbReference type="AlphaFoldDB" id="A0A077KTI3"/>
<dbReference type="GeneID" id="67742662"/>